<dbReference type="EMBL" id="MCFG01000285">
    <property type="protein sequence ID" value="ORX76670.1"/>
    <property type="molecule type" value="Genomic_DNA"/>
</dbReference>
<reference evidence="2 3" key="1">
    <citation type="submission" date="2016-08" db="EMBL/GenBank/DDBJ databases">
        <title>A Parts List for Fungal Cellulosomes Revealed by Comparative Genomics.</title>
        <authorList>
            <consortium name="DOE Joint Genome Institute"/>
            <person name="Haitjema C.H."/>
            <person name="Gilmore S.P."/>
            <person name="Henske J.K."/>
            <person name="Solomon K.V."/>
            <person name="De Groot R."/>
            <person name="Kuo A."/>
            <person name="Mondo S.J."/>
            <person name="Salamov A.A."/>
            <person name="Labutti K."/>
            <person name="Zhao Z."/>
            <person name="Chiniquy J."/>
            <person name="Barry K."/>
            <person name="Brewer H.M."/>
            <person name="Purvine S.O."/>
            <person name="Wright A.T."/>
            <person name="Boxma B."/>
            <person name="Van Alen T."/>
            <person name="Hackstein J.H."/>
            <person name="Baker S.E."/>
            <person name="Grigoriev I.V."/>
            <person name="O'Malley M.A."/>
        </authorList>
    </citation>
    <scope>NUCLEOTIDE SEQUENCE [LARGE SCALE GENOMIC DNA]</scope>
    <source>
        <strain evidence="2 3">S4</strain>
    </source>
</reference>
<proteinExistence type="predicted"/>
<dbReference type="Proteomes" id="UP000193944">
    <property type="component" value="Unassembled WGS sequence"/>
</dbReference>
<protein>
    <recommendedName>
        <fullName evidence="4">VWFA domain-containing protein</fullName>
    </recommendedName>
</protein>
<gene>
    <name evidence="2" type="ORF">BCR32DRAFT_72540</name>
</gene>
<feature type="signal peptide" evidence="1">
    <location>
        <begin position="1"/>
        <end position="19"/>
    </location>
</feature>
<evidence type="ECO:0000313" key="3">
    <source>
        <dbReference type="Proteomes" id="UP000193944"/>
    </source>
</evidence>
<comment type="caution">
    <text evidence="2">The sequence shown here is derived from an EMBL/GenBank/DDBJ whole genome shotgun (WGS) entry which is preliminary data.</text>
</comment>
<keyword evidence="1" id="KW-0732">Signal</keyword>
<evidence type="ECO:0000256" key="1">
    <source>
        <dbReference type="SAM" id="SignalP"/>
    </source>
</evidence>
<feature type="chain" id="PRO_5013299425" description="VWFA domain-containing protein" evidence="1">
    <location>
        <begin position="20"/>
        <end position="164"/>
    </location>
</feature>
<sequence length="164" mass="18859">MNKILLILLIILNLSNIKAAILFGDEDPERKSCNSFCCIDGICADKTVDIQKSDIYLVLDKTYRMKNNFNKIESLIYYMIFGIINLNSFNNELVSNSIGIIGYTTDDYDISNNYKTDGDFEYDETEHESFNSKANNIPMEKAFKNGCDFLLNNTEKEKKSFIIH</sequence>
<evidence type="ECO:0008006" key="4">
    <source>
        <dbReference type="Google" id="ProtNLM"/>
    </source>
</evidence>
<keyword evidence="3" id="KW-1185">Reference proteome</keyword>
<reference evidence="2 3" key="2">
    <citation type="submission" date="2016-08" db="EMBL/GenBank/DDBJ databases">
        <title>Pervasive Adenine N6-methylation of Active Genes in Fungi.</title>
        <authorList>
            <consortium name="DOE Joint Genome Institute"/>
            <person name="Mondo S.J."/>
            <person name="Dannebaum R.O."/>
            <person name="Kuo R.C."/>
            <person name="Labutti K."/>
            <person name="Haridas S."/>
            <person name="Kuo A."/>
            <person name="Salamov A."/>
            <person name="Ahrendt S.R."/>
            <person name="Lipzen A."/>
            <person name="Sullivan W."/>
            <person name="Andreopoulos W.B."/>
            <person name="Clum A."/>
            <person name="Lindquist E."/>
            <person name="Daum C."/>
            <person name="Ramamoorthy G.K."/>
            <person name="Gryganskyi A."/>
            <person name="Culley D."/>
            <person name="Magnuson J.K."/>
            <person name="James T.Y."/>
            <person name="O'Malley M.A."/>
            <person name="Stajich J.E."/>
            <person name="Spatafora J.W."/>
            <person name="Visel A."/>
            <person name="Grigoriev I.V."/>
        </authorList>
    </citation>
    <scope>NUCLEOTIDE SEQUENCE [LARGE SCALE GENOMIC DNA]</scope>
    <source>
        <strain evidence="2 3">S4</strain>
    </source>
</reference>
<name>A0A1Y1WSZ8_9FUNG</name>
<accession>A0A1Y1WSZ8</accession>
<evidence type="ECO:0000313" key="2">
    <source>
        <dbReference type="EMBL" id="ORX76670.1"/>
    </source>
</evidence>
<dbReference type="AlphaFoldDB" id="A0A1Y1WSZ8"/>
<organism evidence="2 3">
    <name type="scientific">Anaeromyces robustus</name>
    <dbReference type="NCBI Taxonomy" id="1754192"/>
    <lineage>
        <taxon>Eukaryota</taxon>
        <taxon>Fungi</taxon>
        <taxon>Fungi incertae sedis</taxon>
        <taxon>Chytridiomycota</taxon>
        <taxon>Chytridiomycota incertae sedis</taxon>
        <taxon>Neocallimastigomycetes</taxon>
        <taxon>Neocallimastigales</taxon>
        <taxon>Neocallimastigaceae</taxon>
        <taxon>Anaeromyces</taxon>
    </lineage>
</organism>